<feature type="disulfide bond" evidence="13">
    <location>
        <begin position="4701"/>
        <end position="4711"/>
    </location>
</feature>
<keyword evidence="9 16" id="KW-0472">Membrane</keyword>
<dbReference type="Pfam" id="PF00058">
    <property type="entry name" value="Ldl_recept_b"/>
    <property type="match status" value="2"/>
</dbReference>
<evidence type="ECO:0000256" key="4">
    <source>
        <dbReference type="ARBA" id="ARBA00022583"/>
    </source>
</evidence>
<evidence type="ECO:0000256" key="11">
    <source>
        <dbReference type="ARBA" id="ARBA00023170"/>
    </source>
</evidence>
<dbReference type="Pfam" id="PF00008">
    <property type="entry name" value="EGF"/>
    <property type="match status" value="1"/>
</dbReference>
<feature type="disulfide bond" evidence="13">
    <location>
        <begin position="4432"/>
        <end position="4442"/>
    </location>
</feature>
<feature type="domain" description="EGF-like" evidence="18">
    <location>
        <begin position="4341"/>
        <end position="4380"/>
    </location>
</feature>
<feature type="disulfide bond" evidence="14">
    <location>
        <begin position="2738"/>
        <end position="2753"/>
    </location>
</feature>
<feature type="disulfide bond" evidence="13">
    <location>
        <begin position="4570"/>
        <end position="4579"/>
    </location>
</feature>
<feature type="disulfide bond" evidence="13">
    <location>
        <begin position="4723"/>
        <end position="4732"/>
    </location>
</feature>
<feature type="disulfide bond" evidence="14">
    <location>
        <begin position="2785"/>
        <end position="2800"/>
    </location>
</feature>
<keyword evidence="19" id="KW-1185">Reference proteome</keyword>
<dbReference type="SMART" id="SM00181">
    <property type="entry name" value="EGF"/>
    <property type="match status" value="27"/>
</dbReference>
<dbReference type="GO" id="GO:0016324">
    <property type="term" value="C:apical plasma membrane"/>
    <property type="evidence" value="ECO:0007669"/>
    <property type="project" value="TreeGrafter"/>
</dbReference>
<feature type="disulfide bond" evidence="14">
    <location>
        <begin position="3776"/>
        <end position="3791"/>
    </location>
</feature>
<evidence type="ECO:0000256" key="14">
    <source>
        <dbReference type="PROSITE-ProRule" id="PRU00124"/>
    </source>
</evidence>
<feature type="domain" description="EGF-like" evidence="18">
    <location>
        <begin position="4542"/>
        <end position="4580"/>
    </location>
</feature>
<dbReference type="InterPro" id="IPR000033">
    <property type="entry name" value="LDLR_classB_rpt"/>
</dbReference>
<dbReference type="FunFam" id="4.10.400.10:FF:000230">
    <property type="entry name" value="Low-density lipoprotein RecePtor related"/>
    <property type="match status" value="1"/>
</dbReference>
<feature type="domain" description="EGF-like" evidence="18">
    <location>
        <begin position="4618"/>
        <end position="4653"/>
    </location>
</feature>
<feature type="disulfide bond" evidence="14">
    <location>
        <begin position="2969"/>
        <end position="2984"/>
    </location>
</feature>
<evidence type="ECO:0000313" key="20">
    <source>
        <dbReference type="WBParaSite" id="Csp11.Scaffold627.g6708.t1"/>
    </source>
</evidence>
<feature type="disulfide bond" evidence="14">
    <location>
        <begin position="3590"/>
        <end position="3605"/>
    </location>
</feature>
<dbReference type="GO" id="GO:0005509">
    <property type="term" value="F:calcium ion binding"/>
    <property type="evidence" value="ECO:0007669"/>
    <property type="project" value="InterPro"/>
</dbReference>
<feature type="disulfide bond" evidence="14">
    <location>
        <begin position="3664"/>
        <end position="3682"/>
    </location>
</feature>
<feature type="disulfide bond" evidence="13">
    <location>
        <begin position="4643"/>
        <end position="4652"/>
    </location>
</feature>
<dbReference type="Gene3D" id="2.10.25.10">
    <property type="entry name" value="Laminin"/>
    <property type="match status" value="8"/>
</dbReference>
<dbReference type="FunFam" id="2.10.25.10:FF:000976">
    <property type="entry name" value="Low-density lipoprotein RecePtor related"/>
    <property type="match status" value="1"/>
</dbReference>
<comment type="caution">
    <text evidence="13">Lacks conserved residue(s) required for the propagation of feature annotation.</text>
</comment>
<evidence type="ECO:0000256" key="1">
    <source>
        <dbReference type="ARBA" id="ARBA00004167"/>
    </source>
</evidence>
<dbReference type="FunFam" id="2.120.10.30:FF:000172">
    <property type="entry name" value="Low-density lipoprotein RecePtor related"/>
    <property type="match status" value="1"/>
</dbReference>
<feature type="disulfide bond" evidence="14">
    <location>
        <begin position="77"/>
        <end position="89"/>
    </location>
</feature>
<dbReference type="SUPFAM" id="SSF57184">
    <property type="entry name" value="Growth factor receptor domain"/>
    <property type="match status" value="1"/>
</dbReference>
<keyword evidence="10 13" id="KW-1015">Disulfide bond</keyword>
<dbReference type="WBParaSite" id="Csp11.Scaffold627.g6708.t1">
    <property type="protein sequence ID" value="Csp11.Scaffold627.g6708.t1"/>
    <property type="gene ID" value="Csp11.Scaffold627.g6708"/>
</dbReference>
<sequence>MRPSRYLVILIITLLGFNLVLSTDSSTEETQECLPPMRKCDTQMSSGPKCYPEQWYCDGFPDCQDNTDEPSTCKRACLDNEYICRTGKCLPRGYLCDGQYDCGRFPSGERDLSDEAPEICKQPLNCEHNEYACAKSAECVPLFKFCDGKRDCSDGSDEHSMCHVEDPKTADKCEYGAAMTIDGIKCYCHTNKFLNENGKCEFVNQCDRIKNGLSPVCSQGCTDNKDGTFSCFCFDPRLSVVNGTHCVADKNVVNPSVAILTKQKLFVSEDNTLRNFSSMPRPRGKPGALTLVFQHPDFPEATVPIVCLTESQTSNDSFIICGNVEGQESVTKSYSVDFDLSSINMIRFDNFGNNWIFTDATYYVFICKHDSVQISKCHSFLAGDMGTLQDIKYDGLNGQFFLTDSDYFQQGIWRIDLDSKKRHRITTQPITAPALAIDPFTETLFYVDSSASSIKAIDYNSNYSRIVVSGRIAKEVKLMDYAEGKLLITLKDNGVFVLNALDFNNDSSLKSWKEITLSNNGGTNKMILDIAHFRKNEHAWKNKGKNVCKAAACDDICIGHIEKKFACICRDGLIQKENKCLEIEKKDLNDKEMMVLAQLRPPRIKILGFDKDYKAENIGIPEILSVKRPSAITFDPKGQRILMYDLRRHSLVVQKIDQSNTSFHGLTGIMNCEGMTYDYTSDNLYMTDQRRKIITVQRLSNLSVQKIIVSGNMSNPRAIVVHISKSYLFWGSWNEEMNDDEKYPAMIERSKLDGSQRKTLVSKNSMWINGLTLDLNNDFLYWCDAYRNVIERIRWNGADREVVVQGVDKISHPYGIAFFDNHIFFSEFKRGIVKRFNVDFPDQVQQIFQYPATLFELSVFKNTPLKTTSPCSTSSNNCEHFCFASSCKGSVGCEPVKCGCADGWKLVSNGKCVKDNEWKDPNGCDDEMEFTCVNSKKCVPKSNLCDGDDDCGDGSDEDPNGICKDFKCVGNKFQCDGTTCLPMGFLCDGKSDCHDGTDENEKMCKTAPPVKCSSNQFRCSKTSCINQSKRCNGIKDCENGSDEEECPKTNLCNPTEFRCGNGLCIRQSLVCDGKMQCLDGLDEEHCEEENCIKGREFRCKNGNSACLDLIFRCDGVPDCEDESDESEEFCKGNTSSTCSKMNQFMCADGKCLRSFQLCDGFPDCLTGEDEKECPSSMCNITTHFSCSNGNKCISKQLECDGVDDCGDNSDESHCKHIRIEAANLRCPPSDESNSSPLMYRCDSNKLKCISDKQLCDGKKDCDNGDDEGIWCSFNCTSSDLGCSHTCRNTPSGPICSCPENYFLSKDRATCTKKDPCRFGQCSQHCTSHGSRHFCYCEDGFKLDENRFSCTSDDPQKPFLIYSNRHEIRMIQSKYPGSTPMISNLVNAIALDFKYYQNGSVSIYWTDLSSDKIYSGLVEQRTILYQKTIVSYGVFNAEGIAIDWITGNIYWIDSFLDTIQVVSEDGTKRSTVVSEKMGNARSLAIDVEEGLMFWTDWEESNPRIENVHLEREKKTIWKMSSTGGWPNGISLDLIVKRVYWVDAKSDSIHSVTYDGKDHLVIFRDPERLGHCFGIDVFEGHVYFSDWRTNTISKVDKFNGNISIIERVASQPFSLKIVHRSKQKMQLKNMCDGMKCNGICLNNGKNKAKCQCTNMQSTTDDGCVDIQQTLLISTKNEVRGFSTIPPHGHAFPLVSGKQFENIRSVGSYRNRLQILDDVVTQVTMVNLTGEADDQMLSAGSDLYGVSGMSIDPVLGNTYMTISSDGIGRIQVISADGKSKKILIDSSNLVGMRFPKDIMFMNSTKKLFWFDTATTPPSVFTMSANGDEAKRLKINSTLLNKYYNPSIDQLNSKIYWISQGKVVQFTPESELIQEIEIPGGDGNVSSITAINGDILIGEFVRIANQTTVRRLEIKGKRATQKGNVMIVPLHSSIPFFLSTIDTSPSSNIKMPSECKKCNSFCLSRSENSFECTCSQGFIMLNGECKPPKKRVFYVTDDGTVHSIGWYDDSKTIGGIQKIRAHSLHSDLAKKRIVRLVADSKNDLIYVVTRQNEVWKCATNGSFAHMVYATNSHRIAAITLDKVTGNLLISARESVSSRGGIVLIDPDRYEEGIYSIIVEDEEKVPYEVAIDPFKGKLFWASSHCIKSSNYNGSETKCIVPKSQISTIAVDEDRSRLCFMDSERAAVDCVNYNGENEQRNVAMFKAQGIGEIVSLSFNSNEMFFFDKFNSSGSIVRGIVQNDGTVVLLDSILKPVPRQKLRVIDFDVMDTTNAIPFTACSNNNGGCEHLCITTPIETKIKKECICVHSIRKENGTCGPSNTFVAFTRFTSIEFVSPSPGHLAAPQKQINSNSCVMSKIGAVTADGERGRLYFADYDKFRISAVNFDGTGCVVIAEDVGIVPSMTYDEVSRELYFVRANPASIWRIDVADNNLESYPTEPRIVLTLTIRDRPRHIAIHPCRMLLFFTNNAITGSVIERVYFSGFKRQQIVQEDLHDLRGLTIDLDSEKLYFADSKDFKLSRCDFDGSHREIVFSNSEIPSIHPFELAVYENEIIFTDWVRRTVVGINKITGTANRTLNRAIEVPVGLVVVDRDREYCVENACYKNELKCEDYCRLMADGQPTCACNGERRLNSDNRTCTGSFDEKKCAENEFKCLHSDRCIRYEDTCDQFNDCPRFDDEDVKYCSTRTCRPGYFNCGNGLCISEQKVCNRVNDCTNFADESNCTCSSTEFRCTSGNCIPEKSRCNHVQDCSDASDEIGCPYRNCSVLNEFGMTGLINCATTSQCIHPSWKCDGTNDCYDGSDEQDCFVEFDFKGGSVSPPRSCHSETQFACLATRNCMPKHWRCDGQPDCADGSDEQNCEKKKCNSFEFTCDSSKKCIPIEQKCDGRSDCPNGEDEISCETECDSKEGNATFRCTNHRCIPMAWRCDGTDDCMDNAKSLGSDEVDCAPGKTSFHVPSRCTDETCVVACELTAILCDGIKDCSDGFDEENCASLDRQCKMNEWMCDSGQCIDSSRLCDASVDCIDGSDEWVEICSLSEPPKRGCSNGWSCVLKNGTIGCLQEHQLCDGRRDCMSGLDEQCDQPQGNCSTTRNSCEQHWNCQRHAGFESCSCDDGYHLSPYDKKTCLRSPSCPKANCSHFCIDRRDIGHQCFCAPGYILSDNQRDCRRNDTIEPEILMVYGHRLKLFTIDGHAKATLLSNLTNGVALDYDVKSDLTYWTDVTNNGNKAGIVSMSNQPNTYRIINSLPTKGIDGIAVDWLGRNIYYTDRNHDAIAVCDMRGRFNRILLKGSPLNDPRAIVLDPIQALLFWTDWGASAHIGRMNMDGTEEQVILEDRTIRWPNALAVDAPAQRLYFGDAHRDYIASCNYDGTKRRMVLRSSVRHIFALAVFEDYVYWSDWHNHTVERVHKITGNNRKVLIQDKQYRPMGFKIVHPSLQMMGSLKTAKHPCSQPARCDNLCIPSNAAEDFTCMCAQGFRSEGRSCVSECKPNDFVCTKTYKCIAPWWRCDGQDDCGDGEDEGYFMEGVCPPFPCDPGQFVCSKTAPNATAQCLYASKLCDGIKDCPGGDDEEPAFCENFECTEAQFKCGDKRKCIPLTSVCDKEKNCDDGSDERDCEIKTCEPGFFACTNKTTSHISKCIPKEYYCDGEDDCPDGQDEPDTCFGIGECTHEQFQCSSGKCIPKIRQCDGELDCRDGSDEKGCNKECAIICDNLCVHSDDLCDGNKRCSDGSDEDEGACATKQLLERKENRKCGGFECDGIVDCDDGSDEKECPDLECHLASNESLICDGKIDCDSGRDEHNCQNYGDFSNPLFQCSKQTVREWQVCDGRWDCADGLDESPEMCNSRKARCFRVGYCEDKKQCLDVSTALCDGIKDCSDGSDETLNHCRDMCKGKFKCTNGRCIDESSRCDGRDDCGDGSDEDTCGLECHHFGICSQKCWIAFNSTARCHCAPGYTKTKQDVNGCEPISKSTEMFISNGKQLHLMLIENMNLRPVFTQKMNIIPGGIDFGYDLYRTNLKYSVGIGEERVDIRTKKWSDDNLSKPWGDKSDSSTASLIAFDFLHDNIYFTESSKYSPGVLFHTQENIYVARSKDTNTRTLIINSTGSITSLAVDPITRLIFWTTGAPVPRILSAHLDGTPIHQSFKTGSQPHKALVERNIFEAKSLVLDSPNERIYWIDGFKRTVETVSFDGRDRRTVRKFEMGDCPVAMDLLGGYIYLITNQGFIHRMHKFTGKTNKFQQKVRTISPRIQLRIAHPAKHTVSHITHQKNPCQSDYCPAQTVCIPEEDKNQNLVPVCLCGAGRFFETSTKKCLPLREKDQEASQCGDCFCYNNAVCSSSKKCICPPGFYGRQCEINECSERCWKGETCAIREVGLTRTIECSCPANYTQIDCATNVCEGVCGPRGTCKTVPCTKEEPHCRSYSYCECDQGWTGPHCRHKINARICYGHCFNGGVCEGDQPATLTCKCSPGFFGDRCQNCKNYECMNGGFCAYAQSNRSIPHCICPSGFTGPNCEEYLCKDACPYGSKCTYDLTKPLDPITCSCEKNAAAHNSDCSPICNTHPNWCHNGGKCLDLPGYPGKCKCPPRFSGPRCDVPVHCDDYCMNNSKCVTTNGTHFECECKSGFKGARCEQETKCSECENGAKCIKQPSGTVFCECPEGIGGQYCTEVTAKTCYNLVCKNGGYCTDQDAIVDREGPKCVCRPGYQGLLCDYHSCDNFCHHDGNCTLDENFEPQCECYQAFFGDRCQYRVKHSSVIIEKESDGWMKTIVILAIVLLTVVVIVGILANRSNRFAVFLQFRHNPLQNHGAPVDQFSNPAYLIDEGGIELVTQNTSLVSSHERGSFNNPVFEQEMVPIYNDTVENHELLPNRSSN</sequence>
<keyword evidence="6 17" id="KW-0732">Signal</keyword>
<evidence type="ECO:0000256" key="5">
    <source>
        <dbReference type="ARBA" id="ARBA00022692"/>
    </source>
</evidence>
<evidence type="ECO:0000256" key="17">
    <source>
        <dbReference type="SAM" id="SignalP"/>
    </source>
</evidence>
<evidence type="ECO:0000256" key="8">
    <source>
        <dbReference type="ARBA" id="ARBA00022989"/>
    </source>
</evidence>
<feature type="domain" description="EGF-like" evidence="18">
    <location>
        <begin position="4465"/>
        <end position="4501"/>
    </location>
</feature>
<feature type="domain" description="EGF-like" evidence="18">
    <location>
        <begin position="4428"/>
        <end position="4464"/>
    </location>
</feature>
<keyword evidence="5 16" id="KW-0812">Transmembrane</keyword>
<dbReference type="GO" id="GO:0006898">
    <property type="term" value="P:receptor-mediated endocytosis"/>
    <property type="evidence" value="ECO:0007669"/>
    <property type="project" value="TreeGrafter"/>
</dbReference>
<feature type="disulfide bond" evidence="14">
    <location>
        <begin position="3657"/>
        <end position="3669"/>
    </location>
</feature>
<evidence type="ECO:0000256" key="6">
    <source>
        <dbReference type="ARBA" id="ARBA00022729"/>
    </source>
</evidence>
<feature type="disulfide bond" evidence="13">
    <location>
        <begin position="4370"/>
        <end position="4379"/>
    </location>
</feature>
<dbReference type="FunFam" id="4.10.400.10:FF:000024">
    <property type="entry name" value="Low-density lipoprotein RecePtor related"/>
    <property type="match status" value="1"/>
</dbReference>
<dbReference type="Gene3D" id="2.40.128.620">
    <property type="match status" value="1"/>
</dbReference>
<feature type="disulfide bond" evidence="14">
    <location>
        <begin position="1059"/>
        <end position="1077"/>
    </location>
</feature>
<evidence type="ECO:0000256" key="9">
    <source>
        <dbReference type="ARBA" id="ARBA00023136"/>
    </source>
</evidence>
<dbReference type="CDD" id="cd00112">
    <property type="entry name" value="LDLa"/>
    <property type="match status" value="21"/>
</dbReference>
<dbReference type="SMART" id="SM00192">
    <property type="entry name" value="LDLa"/>
    <property type="match status" value="31"/>
</dbReference>
<feature type="repeat" description="LDL-receptor class B" evidence="15">
    <location>
        <begin position="3253"/>
        <end position="3296"/>
    </location>
</feature>
<dbReference type="PROSITE" id="PS50068">
    <property type="entry name" value="LDLRA_2"/>
    <property type="match status" value="31"/>
</dbReference>
<dbReference type="SMART" id="SM00135">
    <property type="entry name" value="LY"/>
    <property type="match status" value="26"/>
</dbReference>
<feature type="disulfide bond" evidence="14">
    <location>
        <begin position="1199"/>
        <end position="1214"/>
    </location>
</feature>
<dbReference type="STRING" id="1561998.A0A1I7TK62"/>
<feature type="disulfide bond" evidence="14">
    <location>
        <begin position="2878"/>
        <end position="2893"/>
    </location>
</feature>
<dbReference type="PRINTS" id="PR00261">
    <property type="entry name" value="LDLRECEPTOR"/>
</dbReference>
<dbReference type="InterPro" id="IPR023415">
    <property type="entry name" value="LDLR_class-A_CS"/>
</dbReference>
<dbReference type="InterPro" id="IPR001881">
    <property type="entry name" value="EGF-like_Ca-bd_dom"/>
</dbReference>
<feature type="disulfide bond" evidence="14">
    <location>
        <begin position="2726"/>
        <end position="2744"/>
    </location>
</feature>
<feature type="disulfide bond" evidence="14">
    <location>
        <begin position="2690"/>
        <end position="2708"/>
    </location>
</feature>
<dbReference type="PANTHER" id="PTHR22722">
    <property type="entry name" value="LOW-DENSITY LIPOPROTEIN RECEPTOR-RELATED PROTEIN 2-RELATED"/>
    <property type="match status" value="1"/>
</dbReference>
<keyword evidence="3 13" id="KW-0245">EGF-like domain</keyword>
<feature type="disulfide bond" evidence="14">
    <location>
        <begin position="2719"/>
        <end position="2731"/>
    </location>
</feature>
<dbReference type="FunFam" id="4.10.400.10:FF:000034">
    <property type="entry name" value="Low-density lipoprotein receptor-related protein 2"/>
    <property type="match status" value="1"/>
</dbReference>
<keyword evidence="7" id="KW-0677">Repeat</keyword>
<keyword evidence="12" id="KW-0325">Glycoprotein</keyword>
<dbReference type="FunFam" id="2.120.10.30:FF:000134">
    <property type="entry name" value="Low-density lipoprotein RecePtor related"/>
    <property type="match status" value="1"/>
</dbReference>
<comment type="subcellular location">
    <subcellularLocation>
        <location evidence="1">Membrane</location>
        <topology evidence="1">Single-pass membrane protein</topology>
    </subcellularLocation>
</comment>
<feature type="disulfide bond" evidence="13">
    <location>
        <begin position="4607"/>
        <end position="4616"/>
    </location>
</feature>
<evidence type="ECO:0000256" key="7">
    <source>
        <dbReference type="ARBA" id="ARBA00022737"/>
    </source>
</evidence>
<dbReference type="FunFam" id="2.120.10.30:FF:000241">
    <property type="entry name" value="Low-density lipoprotein receptor-related protein 6"/>
    <property type="match status" value="1"/>
</dbReference>
<dbReference type="PROSITE" id="PS51120">
    <property type="entry name" value="LDLRB"/>
    <property type="match status" value="6"/>
</dbReference>
<evidence type="ECO:0000256" key="16">
    <source>
        <dbReference type="SAM" id="Phobius"/>
    </source>
</evidence>
<dbReference type="PROSITE" id="PS01209">
    <property type="entry name" value="LDLRA_1"/>
    <property type="match status" value="10"/>
</dbReference>
<dbReference type="PROSITE" id="PS50026">
    <property type="entry name" value="EGF_3"/>
    <property type="match status" value="7"/>
</dbReference>
<feature type="disulfide bond" evidence="14">
    <location>
        <begin position="1146"/>
        <end position="1164"/>
    </location>
</feature>
<feature type="disulfide bond" evidence="13">
    <location>
        <begin position="4491"/>
        <end position="4500"/>
    </location>
</feature>
<feature type="disulfide bond" evidence="14">
    <location>
        <begin position="3898"/>
        <end position="3913"/>
    </location>
</feature>
<dbReference type="SMART" id="SM00179">
    <property type="entry name" value="EGF_CA"/>
    <property type="match status" value="6"/>
</dbReference>
<dbReference type="InterPro" id="IPR002172">
    <property type="entry name" value="LDrepeatLR_classA_rpt"/>
</dbReference>
<feature type="repeat" description="LDL-receptor class B" evidence="15">
    <location>
        <begin position="3297"/>
        <end position="3341"/>
    </location>
</feature>
<keyword evidence="11" id="KW-0675">Receptor</keyword>
<feature type="repeat" description="LDL-receptor class B" evidence="15">
    <location>
        <begin position="778"/>
        <end position="822"/>
    </location>
</feature>
<proteinExistence type="inferred from homology"/>
<feature type="disulfide bond" evidence="13">
    <location>
        <begin position="4585"/>
        <end position="4595"/>
    </location>
</feature>
<feature type="repeat" description="LDL-receptor class B" evidence="15">
    <location>
        <begin position="1535"/>
        <end position="1577"/>
    </location>
</feature>
<feature type="disulfide bond" evidence="14">
    <location>
        <begin position="1019"/>
        <end position="1037"/>
    </location>
</feature>
<feature type="disulfide bond" evidence="13">
    <location>
        <begin position="4345"/>
        <end position="4355"/>
    </location>
</feature>
<name>A0A1I7TK62_9PELO</name>
<feature type="domain" description="EGF-like" evidence="18">
    <location>
        <begin position="4697"/>
        <end position="4733"/>
    </location>
</feature>
<feature type="disulfide bond" evidence="14">
    <location>
        <begin position="84"/>
        <end position="102"/>
    </location>
</feature>
<dbReference type="eggNOG" id="KOG1215">
    <property type="taxonomic scope" value="Eukaryota"/>
</dbReference>
<accession>A0A1I7TK62</accession>
<dbReference type="Proteomes" id="UP000095282">
    <property type="component" value="Unplaced"/>
</dbReference>
<feature type="transmembrane region" description="Helical" evidence="16">
    <location>
        <begin position="4749"/>
        <end position="4772"/>
    </location>
</feature>
<dbReference type="InterPro" id="IPR000742">
    <property type="entry name" value="EGF"/>
</dbReference>
<reference evidence="20" key="1">
    <citation type="submission" date="2016-11" db="UniProtKB">
        <authorList>
            <consortium name="WormBaseParasite"/>
        </authorList>
    </citation>
    <scope>IDENTIFICATION</scope>
</reference>
<evidence type="ECO:0000256" key="12">
    <source>
        <dbReference type="ARBA" id="ARBA00023180"/>
    </source>
</evidence>
<dbReference type="InterPro" id="IPR036055">
    <property type="entry name" value="LDL_receptor-like_sf"/>
</dbReference>
<feature type="disulfide bond" evidence="14">
    <location>
        <begin position="975"/>
        <end position="993"/>
    </location>
</feature>
<feature type="disulfide bond" evidence="14">
    <location>
        <begin position="2908"/>
        <end position="2926"/>
    </location>
</feature>
<dbReference type="InterPro" id="IPR051221">
    <property type="entry name" value="LDLR-related"/>
</dbReference>
<feature type="disulfide bond" evidence="14">
    <location>
        <begin position="1158"/>
        <end position="1173"/>
    </location>
</feature>
<evidence type="ECO:0000256" key="2">
    <source>
        <dbReference type="ARBA" id="ARBA00009939"/>
    </source>
</evidence>
<evidence type="ECO:0000256" key="10">
    <source>
        <dbReference type="ARBA" id="ARBA00023157"/>
    </source>
</evidence>
<keyword evidence="4" id="KW-0254">Endocytosis</keyword>
<feature type="signal peptide" evidence="17">
    <location>
        <begin position="1"/>
        <end position="22"/>
    </location>
</feature>
<feature type="disulfide bond" evidence="13">
    <location>
        <begin position="4454"/>
        <end position="4463"/>
    </location>
</feature>
<feature type="disulfide bond" evidence="14">
    <location>
        <begin position="2991"/>
        <end position="3003"/>
    </location>
</feature>
<evidence type="ECO:0000259" key="18">
    <source>
        <dbReference type="PROSITE" id="PS50026"/>
    </source>
</evidence>
<feature type="disulfide bond" evidence="14">
    <location>
        <begin position="1052"/>
        <end position="1064"/>
    </location>
</feature>
<feature type="domain" description="EGF-like" evidence="18">
    <location>
        <begin position="4581"/>
        <end position="4617"/>
    </location>
</feature>
<feature type="disulfide bond" evidence="14">
    <location>
        <begin position="2998"/>
        <end position="3016"/>
    </location>
</feature>
<dbReference type="GO" id="GO:0043235">
    <property type="term" value="C:receptor complex"/>
    <property type="evidence" value="ECO:0007669"/>
    <property type="project" value="TreeGrafter"/>
</dbReference>
<dbReference type="Gene3D" id="2.120.10.30">
    <property type="entry name" value="TolB, C-terminal domain"/>
    <property type="match status" value="8"/>
</dbReference>
<dbReference type="PROSITE" id="PS01186">
    <property type="entry name" value="EGF_2"/>
    <property type="match status" value="3"/>
</dbReference>
<evidence type="ECO:0000256" key="15">
    <source>
        <dbReference type="PROSITE-ProRule" id="PRU00461"/>
    </source>
</evidence>
<feature type="disulfide bond" evidence="14">
    <location>
        <begin position="1012"/>
        <end position="1024"/>
    </location>
</feature>
<feature type="disulfide bond" evidence="14">
    <location>
        <begin position="2702"/>
        <end position="2717"/>
    </location>
</feature>
<feature type="disulfide bond" evidence="14">
    <location>
        <begin position="2683"/>
        <end position="2695"/>
    </location>
</feature>
<evidence type="ECO:0000256" key="3">
    <source>
        <dbReference type="ARBA" id="ARBA00022536"/>
    </source>
</evidence>
<dbReference type="SUPFAM" id="SSF57424">
    <property type="entry name" value="LDL receptor-like module"/>
    <property type="match status" value="23"/>
</dbReference>
<feature type="disulfide bond" evidence="14">
    <location>
        <begin position="3691"/>
        <end position="3703"/>
    </location>
</feature>
<dbReference type="InterPro" id="IPR009030">
    <property type="entry name" value="Growth_fac_rcpt_cys_sf"/>
</dbReference>
<evidence type="ECO:0000313" key="19">
    <source>
        <dbReference type="Proteomes" id="UP000095282"/>
    </source>
</evidence>
<keyword evidence="8 16" id="KW-1133">Transmembrane helix</keyword>
<protein>
    <submittedName>
        <fullName evidence="20">EGF-like domain-containing protein</fullName>
    </submittedName>
</protein>
<feature type="disulfide bond" evidence="14">
    <location>
        <begin position="968"/>
        <end position="980"/>
    </location>
</feature>
<feature type="disulfide bond" evidence="14">
    <location>
        <begin position="3676"/>
        <end position="3691"/>
    </location>
</feature>
<feature type="disulfide bond" evidence="14">
    <location>
        <begin position="1071"/>
        <end position="1086"/>
    </location>
</feature>
<dbReference type="PROSITE" id="PS00022">
    <property type="entry name" value="EGF_1"/>
    <property type="match status" value="7"/>
</dbReference>
<feature type="disulfide bond" evidence="14">
    <location>
        <begin position="2838"/>
        <end position="2853"/>
    </location>
</feature>
<organism evidence="19 20">
    <name type="scientific">Caenorhabditis tropicalis</name>
    <dbReference type="NCBI Taxonomy" id="1561998"/>
    <lineage>
        <taxon>Eukaryota</taxon>
        <taxon>Metazoa</taxon>
        <taxon>Ecdysozoa</taxon>
        <taxon>Nematoda</taxon>
        <taxon>Chromadorea</taxon>
        <taxon>Rhabditida</taxon>
        <taxon>Rhabditina</taxon>
        <taxon>Rhabditomorpha</taxon>
        <taxon>Rhabditoidea</taxon>
        <taxon>Rhabditidae</taxon>
        <taxon>Peloderinae</taxon>
        <taxon>Caenorhabditis</taxon>
    </lineage>
</organism>
<dbReference type="SUPFAM" id="SSF63825">
    <property type="entry name" value="YWTD domain"/>
    <property type="match status" value="8"/>
</dbReference>
<comment type="similarity">
    <text evidence="2">Belongs to the LDLR family.</text>
</comment>
<feature type="chain" id="PRO_5009307619" evidence="17">
    <location>
        <begin position="23"/>
        <end position="4858"/>
    </location>
</feature>
<dbReference type="SUPFAM" id="SSF57196">
    <property type="entry name" value="EGF/Laminin"/>
    <property type="match status" value="1"/>
</dbReference>
<dbReference type="GO" id="GO:0042562">
    <property type="term" value="F:hormone binding"/>
    <property type="evidence" value="ECO:0007669"/>
    <property type="project" value="TreeGrafter"/>
</dbReference>
<dbReference type="FunFam" id="4.10.400.10:FF:000190">
    <property type="entry name" value="Low-density lipoprotein receptor-related protein"/>
    <property type="match status" value="1"/>
</dbReference>
<dbReference type="Pfam" id="PF00057">
    <property type="entry name" value="Ldl_recept_a"/>
    <property type="match status" value="19"/>
</dbReference>
<dbReference type="InterPro" id="IPR011042">
    <property type="entry name" value="6-blade_b-propeller_TolB-like"/>
</dbReference>
<feature type="disulfide bond" evidence="14">
    <location>
        <begin position="1031"/>
        <end position="1046"/>
    </location>
</feature>
<feature type="repeat" description="LDL-receptor class B" evidence="15">
    <location>
        <begin position="1446"/>
        <end position="1488"/>
    </location>
</feature>
<feature type="repeat" description="LDL-receptor class B" evidence="15">
    <location>
        <begin position="3342"/>
        <end position="3384"/>
    </location>
</feature>
<dbReference type="Gene3D" id="4.10.400.10">
    <property type="entry name" value="Low-density Lipoprotein Receptor"/>
    <property type="match status" value="24"/>
</dbReference>
<evidence type="ECO:0000256" key="13">
    <source>
        <dbReference type="PROSITE-ProRule" id="PRU00076"/>
    </source>
</evidence>
<feature type="disulfide bond" evidence="14">
    <location>
        <begin position="3886"/>
        <end position="3904"/>
    </location>
</feature>